<accession>A0A1J1HPZ5</accession>
<name>A0A1J1HPZ5_9DIPT</name>
<keyword evidence="2" id="KW-1185">Reference proteome</keyword>
<evidence type="ECO:0000313" key="1">
    <source>
        <dbReference type="EMBL" id="CRK88542.1"/>
    </source>
</evidence>
<dbReference type="AlphaFoldDB" id="A0A1J1HPZ5"/>
<dbReference type="EMBL" id="CVRI01000008">
    <property type="protein sequence ID" value="CRK88542.1"/>
    <property type="molecule type" value="Genomic_DNA"/>
</dbReference>
<proteinExistence type="predicted"/>
<protein>
    <submittedName>
        <fullName evidence="1">CLUMA_CG002339, isoform A</fullName>
    </submittedName>
</protein>
<reference evidence="1 2" key="1">
    <citation type="submission" date="2015-04" db="EMBL/GenBank/DDBJ databases">
        <authorList>
            <person name="Syromyatnikov M.Y."/>
            <person name="Popov V.N."/>
        </authorList>
    </citation>
    <scope>NUCLEOTIDE SEQUENCE [LARGE SCALE GENOMIC DNA]</scope>
</reference>
<gene>
    <name evidence="1" type="ORF">CLUMA_CG002339</name>
</gene>
<dbReference type="Proteomes" id="UP000183832">
    <property type="component" value="Unassembled WGS sequence"/>
</dbReference>
<organism evidence="1 2">
    <name type="scientific">Clunio marinus</name>
    <dbReference type="NCBI Taxonomy" id="568069"/>
    <lineage>
        <taxon>Eukaryota</taxon>
        <taxon>Metazoa</taxon>
        <taxon>Ecdysozoa</taxon>
        <taxon>Arthropoda</taxon>
        <taxon>Hexapoda</taxon>
        <taxon>Insecta</taxon>
        <taxon>Pterygota</taxon>
        <taxon>Neoptera</taxon>
        <taxon>Endopterygota</taxon>
        <taxon>Diptera</taxon>
        <taxon>Nematocera</taxon>
        <taxon>Chironomoidea</taxon>
        <taxon>Chironomidae</taxon>
        <taxon>Clunio</taxon>
    </lineage>
</organism>
<evidence type="ECO:0000313" key="2">
    <source>
        <dbReference type="Proteomes" id="UP000183832"/>
    </source>
</evidence>
<sequence>MACDPFSIYSQIESNPHGSLNGSKACLPVCICHSNALAFPVKVSVRKRQKYVELHRFKKHE</sequence>